<dbReference type="Proteomes" id="UP001059596">
    <property type="component" value="Chromosome 3R"/>
</dbReference>
<dbReference type="CDD" id="cd01168">
    <property type="entry name" value="adenosine_kinase"/>
    <property type="match status" value="1"/>
</dbReference>
<evidence type="ECO:0000256" key="9">
    <source>
        <dbReference type="PIRSR" id="PIRSR601805-1"/>
    </source>
</evidence>
<evidence type="ECO:0000256" key="6">
    <source>
        <dbReference type="ARBA" id="ARBA00022741"/>
    </source>
</evidence>
<evidence type="ECO:0000259" key="11">
    <source>
        <dbReference type="Pfam" id="PF00294"/>
    </source>
</evidence>
<dbReference type="InterPro" id="IPR029056">
    <property type="entry name" value="Ribokinase-like"/>
</dbReference>
<dbReference type="GO" id="GO:0004001">
    <property type="term" value="F:adenosine kinase activity"/>
    <property type="evidence" value="ECO:0007669"/>
    <property type="project" value="UniProtKB-UniRule"/>
</dbReference>
<dbReference type="EMBL" id="JAMKOV010000001">
    <property type="protein sequence ID" value="KAI8044973.1"/>
    <property type="molecule type" value="Genomic_DNA"/>
</dbReference>
<evidence type="ECO:0000256" key="8">
    <source>
        <dbReference type="ARBA" id="ARBA00022840"/>
    </source>
</evidence>
<evidence type="ECO:0000256" key="10">
    <source>
        <dbReference type="RuleBase" id="RU368116"/>
    </source>
</evidence>
<dbReference type="GO" id="GO:0044209">
    <property type="term" value="P:AMP salvage"/>
    <property type="evidence" value="ECO:0007669"/>
    <property type="project" value="UniProtKB-UniRule"/>
</dbReference>
<sequence length="398" mass="44199">MIGMSRRILSKSLQSFPSLIKAPITRISPATLNQGFRTSLRSFSDSQKSATMELPEGILMGFGNPLLDITCTVEDNVMLEKYGLDANAAIVAEEKHDVLFDELMNMENVIYSAGGACQNSMRIFQWIVQTPFRAVFSGAVGKDKLGDRIEKRARADGLLTLYQLKEELPTGSCAVIINGPNRSLVANLGAASLFTEDWVDDEENTCALERAKFFYFTGFFLAVCANVVEQVAVMCSESNRIAILNFSAVFVLQMHKDTVAELIQYVDIIICNKEEAIAFADSNDWKTKNIFEIGSRLQKMPKANVRPRLVMITDAVCPVLVFQDNDRVLEYPVPKVTRGPVFDTNGCGDAFVGGFLAMFVQRMPLDYCIRTGIFASQQILNVVGVQIEKLPKFSEKCI</sequence>
<dbReference type="SUPFAM" id="SSF53613">
    <property type="entry name" value="Ribokinase-like"/>
    <property type="match status" value="1"/>
</dbReference>
<dbReference type="Gene3D" id="3.40.1190.20">
    <property type="match status" value="1"/>
</dbReference>
<keyword evidence="7 10" id="KW-0418">Kinase</keyword>
<dbReference type="AlphaFoldDB" id="A0A9P9YXK9"/>
<keyword evidence="8 10" id="KW-0067">ATP-binding</keyword>
<dbReference type="PANTHER" id="PTHR45769">
    <property type="entry name" value="ADENOSINE KINASE"/>
    <property type="match status" value="1"/>
</dbReference>
<dbReference type="GO" id="GO:0006166">
    <property type="term" value="P:purine ribonucleoside salvage"/>
    <property type="evidence" value="ECO:0007669"/>
    <property type="project" value="UniProtKB-KW"/>
</dbReference>
<dbReference type="InterPro" id="IPR001805">
    <property type="entry name" value="Adenokinase"/>
</dbReference>
<evidence type="ECO:0000256" key="1">
    <source>
        <dbReference type="ARBA" id="ARBA00004801"/>
    </source>
</evidence>
<feature type="domain" description="Carbohydrate kinase PfkB" evidence="11">
    <location>
        <begin position="79"/>
        <end position="387"/>
    </location>
</feature>
<keyword evidence="10" id="KW-0460">Magnesium</keyword>
<keyword evidence="6 10" id="KW-0547">Nucleotide-binding</keyword>
<proteinExistence type="inferred from homology"/>
<dbReference type="EC" id="2.7.1.20" evidence="3 10"/>
<keyword evidence="5 10" id="KW-0660">Purine salvage</keyword>
<evidence type="ECO:0000256" key="2">
    <source>
        <dbReference type="ARBA" id="ARBA00010688"/>
    </source>
</evidence>
<comment type="function">
    <text evidence="10">ATP dependent phosphorylation of adenosine and other related nucleoside analogs to monophosphate derivatives.</text>
</comment>
<dbReference type="InterPro" id="IPR011611">
    <property type="entry name" value="PfkB_dom"/>
</dbReference>
<evidence type="ECO:0000313" key="13">
    <source>
        <dbReference type="Proteomes" id="UP001059596"/>
    </source>
</evidence>
<dbReference type="Pfam" id="PF00294">
    <property type="entry name" value="PfkB"/>
    <property type="match status" value="1"/>
</dbReference>
<dbReference type="GO" id="GO:0006144">
    <property type="term" value="P:purine nucleobase metabolic process"/>
    <property type="evidence" value="ECO:0007669"/>
    <property type="project" value="TreeGrafter"/>
</dbReference>
<evidence type="ECO:0000256" key="3">
    <source>
        <dbReference type="ARBA" id="ARBA00012119"/>
    </source>
</evidence>
<dbReference type="GO" id="GO:0005634">
    <property type="term" value="C:nucleus"/>
    <property type="evidence" value="ECO:0007669"/>
    <property type="project" value="UniProtKB-SubCell"/>
</dbReference>
<evidence type="ECO:0000256" key="7">
    <source>
        <dbReference type="ARBA" id="ARBA00022777"/>
    </source>
</evidence>
<keyword evidence="13" id="KW-1185">Reference proteome</keyword>
<reference evidence="12" key="1">
    <citation type="journal article" date="2023" name="Genome Biol. Evol.">
        <title>Long-read-based Genome Assembly of Drosophila gunungcola Reveals Fewer Chemosensory Genes in Flower-breeding Species.</title>
        <authorList>
            <person name="Negi A."/>
            <person name="Liao B.Y."/>
            <person name="Yeh S.D."/>
        </authorList>
    </citation>
    <scope>NUCLEOTIDE SEQUENCE</scope>
    <source>
        <strain evidence="12">Sukarami</strain>
    </source>
</reference>
<gene>
    <name evidence="12" type="ORF">M5D96_001150</name>
</gene>
<dbReference type="GO" id="GO:0005524">
    <property type="term" value="F:ATP binding"/>
    <property type="evidence" value="ECO:0007669"/>
    <property type="project" value="UniProtKB-UniRule"/>
</dbReference>
<dbReference type="GO" id="GO:0005829">
    <property type="term" value="C:cytosol"/>
    <property type="evidence" value="ECO:0007669"/>
    <property type="project" value="TreeGrafter"/>
</dbReference>
<dbReference type="PANTHER" id="PTHR45769:SF3">
    <property type="entry name" value="ADENOSINE KINASE"/>
    <property type="match status" value="1"/>
</dbReference>
<evidence type="ECO:0000256" key="4">
    <source>
        <dbReference type="ARBA" id="ARBA00022679"/>
    </source>
</evidence>
<comment type="similarity">
    <text evidence="2 10">Belongs to the carbohydrate kinase PfkB family.</text>
</comment>
<dbReference type="Gene3D" id="3.30.1110.10">
    <property type="match status" value="1"/>
</dbReference>
<comment type="subcellular location">
    <subcellularLocation>
        <location evidence="10">Nucleus</location>
    </subcellularLocation>
</comment>
<name>A0A9P9YXK9_9MUSC</name>
<accession>A0A9P9YXK9</accession>
<evidence type="ECO:0000256" key="5">
    <source>
        <dbReference type="ARBA" id="ARBA00022726"/>
    </source>
</evidence>
<comment type="cofactor">
    <cofactor evidence="10">
        <name>Mg(2+)</name>
        <dbReference type="ChEBI" id="CHEBI:18420"/>
    </cofactor>
    <text evidence="10">Binds 3 Mg(2+) ions per subunit.</text>
</comment>
<keyword evidence="4 10" id="KW-0808">Transferase</keyword>
<comment type="catalytic activity">
    <reaction evidence="10">
        <text>adenosine + ATP = AMP + ADP + H(+)</text>
        <dbReference type="Rhea" id="RHEA:20824"/>
        <dbReference type="ChEBI" id="CHEBI:15378"/>
        <dbReference type="ChEBI" id="CHEBI:16335"/>
        <dbReference type="ChEBI" id="CHEBI:30616"/>
        <dbReference type="ChEBI" id="CHEBI:456215"/>
        <dbReference type="ChEBI" id="CHEBI:456216"/>
        <dbReference type="EC" id="2.7.1.20"/>
    </reaction>
</comment>
<organism evidence="12 13">
    <name type="scientific">Drosophila gunungcola</name>
    <name type="common">fruit fly</name>
    <dbReference type="NCBI Taxonomy" id="103775"/>
    <lineage>
        <taxon>Eukaryota</taxon>
        <taxon>Metazoa</taxon>
        <taxon>Ecdysozoa</taxon>
        <taxon>Arthropoda</taxon>
        <taxon>Hexapoda</taxon>
        <taxon>Insecta</taxon>
        <taxon>Pterygota</taxon>
        <taxon>Neoptera</taxon>
        <taxon>Endopterygota</taxon>
        <taxon>Diptera</taxon>
        <taxon>Brachycera</taxon>
        <taxon>Muscomorpha</taxon>
        <taxon>Ephydroidea</taxon>
        <taxon>Drosophilidae</taxon>
        <taxon>Drosophila</taxon>
        <taxon>Sophophora</taxon>
    </lineage>
</organism>
<evidence type="ECO:0000313" key="12">
    <source>
        <dbReference type="EMBL" id="KAI8044973.1"/>
    </source>
</evidence>
<dbReference type="PRINTS" id="PR00989">
    <property type="entry name" value="ADENOKINASE"/>
</dbReference>
<feature type="active site" description="Proton acceptor" evidence="9">
    <location>
        <position position="349"/>
    </location>
</feature>
<dbReference type="OrthoDB" id="432447at2759"/>
<comment type="pathway">
    <text evidence="1 10">Purine metabolism; AMP biosynthesis via salvage pathway; AMP from adenosine: step 1/1.</text>
</comment>
<protein>
    <recommendedName>
        <fullName evidence="3 10">Adenosine kinase</fullName>
        <shortName evidence="10">AK</shortName>
        <ecNumber evidence="3 10">2.7.1.20</ecNumber>
    </recommendedName>
    <alternativeName>
        <fullName evidence="10">Adenosine 5'-phosphotransferase</fullName>
    </alternativeName>
</protein>
<keyword evidence="10" id="KW-0539">Nucleus</keyword>
<comment type="caution">
    <text evidence="12">The sequence shown here is derived from an EMBL/GenBank/DDBJ whole genome shotgun (WGS) entry which is preliminary data.</text>
</comment>
<comment type="subunit">
    <text evidence="10">Monomer.</text>
</comment>